<name>A0A1S3V6D7_VIGRR</name>
<dbReference type="AlphaFoldDB" id="A0A1S3V6D7"/>
<evidence type="ECO:0000313" key="2">
    <source>
        <dbReference type="RefSeq" id="XP_014513709.1"/>
    </source>
</evidence>
<gene>
    <name evidence="2" type="primary">LOC106772067</name>
</gene>
<dbReference type="RefSeq" id="XP_014513709.1">
    <property type="nucleotide sequence ID" value="XM_014658223.2"/>
</dbReference>
<protein>
    <submittedName>
        <fullName evidence="2">Uncharacterized protein LOC106772067</fullName>
    </submittedName>
</protein>
<reference evidence="2" key="2">
    <citation type="submission" date="2025-08" db="UniProtKB">
        <authorList>
            <consortium name="RefSeq"/>
        </authorList>
    </citation>
    <scope>IDENTIFICATION</scope>
    <source>
        <tissue evidence="2">Leaf</tissue>
    </source>
</reference>
<dbReference type="OrthoDB" id="1419130at2759"/>
<reference evidence="1" key="1">
    <citation type="journal article" date="2014" name="Nat. Commun.">
        <title>Genome sequence of mungbean and insights into evolution within Vigna species.</title>
        <authorList>
            <person name="Kang Y.J."/>
            <person name="Kim S.K."/>
            <person name="Kim M.Y."/>
            <person name="Lestari P."/>
            <person name="Kim K.H."/>
            <person name="Ha B.K."/>
            <person name="Jun T.H."/>
            <person name="Hwang W.J."/>
            <person name="Lee T."/>
            <person name="Lee J."/>
            <person name="Shim S."/>
            <person name="Yoon M.Y."/>
            <person name="Jang Y.E."/>
            <person name="Han K.S."/>
            <person name="Taeprayoon P."/>
            <person name="Yoon N."/>
            <person name="Somta P."/>
            <person name="Tanya P."/>
            <person name="Kim K.S."/>
            <person name="Gwag J.G."/>
            <person name="Moon J.K."/>
            <person name="Lee Y.H."/>
            <person name="Park B.S."/>
            <person name="Bombarely A."/>
            <person name="Doyle J.J."/>
            <person name="Jackson S.A."/>
            <person name="Schafleitner R."/>
            <person name="Srinives P."/>
            <person name="Varshney R.K."/>
            <person name="Lee S.H."/>
        </authorList>
    </citation>
    <scope>NUCLEOTIDE SEQUENCE [LARGE SCALE GENOMIC DNA]</scope>
    <source>
        <strain evidence="1">cv. VC1973A</strain>
    </source>
</reference>
<keyword evidence="1" id="KW-1185">Reference proteome</keyword>
<accession>A0A1S3V6D7</accession>
<evidence type="ECO:0000313" key="1">
    <source>
        <dbReference type="Proteomes" id="UP000087766"/>
    </source>
</evidence>
<organism evidence="1 2">
    <name type="scientific">Vigna radiata var. radiata</name>
    <name type="common">Mung bean</name>
    <name type="synonym">Phaseolus aureus</name>
    <dbReference type="NCBI Taxonomy" id="3916"/>
    <lineage>
        <taxon>Eukaryota</taxon>
        <taxon>Viridiplantae</taxon>
        <taxon>Streptophyta</taxon>
        <taxon>Embryophyta</taxon>
        <taxon>Tracheophyta</taxon>
        <taxon>Spermatophyta</taxon>
        <taxon>Magnoliopsida</taxon>
        <taxon>eudicotyledons</taxon>
        <taxon>Gunneridae</taxon>
        <taxon>Pentapetalae</taxon>
        <taxon>rosids</taxon>
        <taxon>fabids</taxon>
        <taxon>Fabales</taxon>
        <taxon>Fabaceae</taxon>
        <taxon>Papilionoideae</taxon>
        <taxon>50 kb inversion clade</taxon>
        <taxon>NPAAA clade</taxon>
        <taxon>indigoferoid/millettioid clade</taxon>
        <taxon>Phaseoleae</taxon>
        <taxon>Vigna</taxon>
    </lineage>
</organism>
<dbReference type="Proteomes" id="UP000087766">
    <property type="component" value="Chromosome 1"/>
</dbReference>
<sequence length="296" mass="32830">MGNNNVACFLRLRGSLPFPSHIQLGTDATINMKTSIAHRFHDGAFNEDAEVAYTVEGSKCNLVLLRYVCNDGKVNSVVFLFHDSIICSSQKNQTLAIFKTETGLLRACHFFTCSTTWTKTRKNVDAWGGVTDTRVHLYGTANRCGLLVLECKKNDSHEDAKAVTIAHYFVSSNGSVAVNRSSQTTDIGFSVLTKIGVCDGKFDITVEGPERHPVFDLLHMFNEVNTTGIWKPSLCPHCSNIRREHSTMFSQSDSEDNVVPLPPRLGSQRNATTIANNGRFRGHANGSYIRCRNFYA</sequence>
<dbReference type="GeneID" id="106772067"/>
<proteinExistence type="predicted"/>
<dbReference type="KEGG" id="vra:106772067"/>